<dbReference type="EMBL" id="BMGC01000027">
    <property type="protein sequence ID" value="GGB41076.1"/>
    <property type="molecule type" value="Genomic_DNA"/>
</dbReference>
<name>A0A916WZ07_9ACTN</name>
<comment type="caution">
    <text evidence="3">The sequence shown here is derived from an EMBL/GenBank/DDBJ whole genome shotgun (WGS) entry which is preliminary data.</text>
</comment>
<gene>
    <name evidence="3" type="ORF">GCM10011489_30820</name>
</gene>
<keyword evidence="2" id="KW-1133">Transmembrane helix</keyword>
<reference evidence="3" key="2">
    <citation type="submission" date="2020-09" db="EMBL/GenBank/DDBJ databases">
        <authorList>
            <person name="Sun Q."/>
            <person name="Zhou Y."/>
        </authorList>
    </citation>
    <scope>NUCLEOTIDE SEQUENCE</scope>
    <source>
        <strain evidence="3">CGMCC 1.12827</strain>
    </source>
</reference>
<reference evidence="3" key="1">
    <citation type="journal article" date="2014" name="Int. J. Syst. Evol. Microbiol.">
        <title>Complete genome sequence of Corynebacterium casei LMG S-19264T (=DSM 44701T), isolated from a smear-ripened cheese.</title>
        <authorList>
            <consortium name="US DOE Joint Genome Institute (JGI-PGF)"/>
            <person name="Walter F."/>
            <person name="Albersmeier A."/>
            <person name="Kalinowski J."/>
            <person name="Ruckert C."/>
        </authorList>
    </citation>
    <scope>NUCLEOTIDE SEQUENCE</scope>
    <source>
        <strain evidence="3">CGMCC 1.12827</strain>
    </source>
</reference>
<keyword evidence="2" id="KW-0812">Transmembrane</keyword>
<feature type="region of interest" description="Disordered" evidence="1">
    <location>
        <begin position="177"/>
        <end position="207"/>
    </location>
</feature>
<dbReference type="RefSeq" id="WP_188587467.1">
    <property type="nucleotide sequence ID" value="NZ_BMGC01000027.1"/>
</dbReference>
<proteinExistence type="predicted"/>
<protein>
    <submittedName>
        <fullName evidence="3">Uncharacterized protein</fullName>
    </submittedName>
</protein>
<feature type="transmembrane region" description="Helical" evidence="2">
    <location>
        <begin position="9"/>
        <end position="30"/>
    </location>
</feature>
<dbReference type="AlphaFoldDB" id="A0A916WZ07"/>
<evidence type="ECO:0000256" key="2">
    <source>
        <dbReference type="SAM" id="Phobius"/>
    </source>
</evidence>
<evidence type="ECO:0000313" key="4">
    <source>
        <dbReference type="Proteomes" id="UP000621454"/>
    </source>
</evidence>
<evidence type="ECO:0000313" key="3">
    <source>
        <dbReference type="EMBL" id="GGB41076.1"/>
    </source>
</evidence>
<sequence>MPHDRRTHLAVALVVALLTIAMIVTAALWITDRPTGAGGHADGRDGDHVSPLIVGSQDPGDPAPAPVTSTVQACPAPPAIIPVRVTFTDRGLSVLTAASSACSGGDVLSNSHAHVTLRSPSVVIAAADFDLSGAPVVIPAIQRPQRTITLNFPDGSFYQLPAEIDQEPESTLTITTRRDGVSADEHAETARAAGPVTLTATTPHPSPDDHADAVAARSLDVQADADRSRLVADHWFAELSTRRAGETSPQGRWDHLDILDETVEDMQRYPDIAVVHSRDWSVFDDADRWITLSARPFDSAHDALDWCRNHHLDADRCWAQLLSHRAPPQGSAVVQGG</sequence>
<organism evidence="3 4">
    <name type="scientific">Gordonia jinhuaensis</name>
    <dbReference type="NCBI Taxonomy" id="1517702"/>
    <lineage>
        <taxon>Bacteria</taxon>
        <taxon>Bacillati</taxon>
        <taxon>Actinomycetota</taxon>
        <taxon>Actinomycetes</taxon>
        <taxon>Mycobacteriales</taxon>
        <taxon>Gordoniaceae</taxon>
        <taxon>Gordonia</taxon>
    </lineage>
</organism>
<keyword evidence="4" id="KW-1185">Reference proteome</keyword>
<feature type="compositionally biased region" description="Basic and acidic residues" evidence="1">
    <location>
        <begin position="177"/>
        <end position="189"/>
    </location>
</feature>
<keyword evidence="2" id="KW-0472">Membrane</keyword>
<accession>A0A916WZ07</accession>
<evidence type="ECO:0000256" key="1">
    <source>
        <dbReference type="SAM" id="MobiDB-lite"/>
    </source>
</evidence>
<feature type="region of interest" description="Disordered" evidence="1">
    <location>
        <begin position="38"/>
        <end position="67"/>
    </location>
</feature>
<dbReference type="Proteomes" id="UP000621454">
    <property type="component" value="Unassembled WGS sequence"/>
</dbReference>